<feature type="compositionally biased region" description="Low complexity" evidence="1">
    <location>
        <begin position="376"/>
        <end position="396"/>
    </location>
</feature>
<dbReference type="EMBL" id="BNCP01000015">
    <property type="protein sequence ID" value="GIL79225.1"/>
    <property type="molecule type" value="Genomic_DNA"/>
</dbReference>
<comment type="caution">
    <text evidence="2">The sequence shown here is derived from an EMBL/GenBank/DDBJ whole genome shotgun (WGS) entry which is preliminary data.</text>
</comment>
<dbReference type="OrthoDB" id="10601885at2759"/>
<organism evidence="2 3">
    <name type="scientific">Volvox reticuliferus</name>
    <dbReference type="NCBI Taxonomy" id="1737510"/>
    <lineage>
        <taxon>Eukaryota</taxon>
        <taxon>Viridiplantae</taxon>
        <taxon>Chlorophyta</taxon>
        <taxon>core chlorophytes</taxon>
        <taxon>Chlorophyceae</taxon>
        <taxon>CS clade</taxon>
        <taxon>Chlamydomonadales</taxon>
        <taxon>Volvocaceae</taxon>
        <taxon>Volvox</taxon>
    </lineage>
</organism>
<proteinExistence type="predicted"/>
<feature type="compositionally biased region" description="Low complexity" evidence="1">
    <location>
        <begin position="218"/>
        <end position="251"/>
    </location>
</feature>
<name>A0A8J4FLT5_9CHLO</name>
<evidence type="ECO:0000313" key="3">
    <source>
        <dbReference type="Proteomes" id="UP000747110"/>
    </source>
</evidence>
<feature type="region of interest" description="Disordered" evidence="1">
    <location>
        <begin position="283"/>
        <end position="314"/>
    </location>
</feature>
<feature type="region of interest" description="Disordered" evidence="1">
    <location>
        <begin position="145"/>
        <end position="256"/>
    </location>
</feature>
<protein>
    <submittedName>
        <fullName evidence="2">Uncharacterized protein</fullName>
    </submittedName>
</protein>
<keyword evidence="3" id="KW-1185">Reference proteome</keyword>
<evidence type="ECO:0000313" key="2">
    <source>
        <dbReference type="EMBL" id="GIL79225.1"/>
    </source>
</evidence>
<reference evidence="2" key="1">
    <citation type="journal article" date="2021" name="Proc. Natl. Acad. Sci. U.S.A.">
        <title>Three genomes in the algal genus Volvox reveal the fate of a haploid sex-determining region after a transition to homothallism.</title>
        <authorList>
            <person name="Yamamoto K."/>
            <person name="Hamaji T."/>
            <person name="Kawai-Toyooka H."/>
            <person name="Matsuzaki R."/>
            <person name="Takahashi F."/>
            <person name="Nishimura Y."/>
            <person name="Kawachi M."/>
            <person name="Noguchi H."/>
            <person name="Minakuchi Y."/>
            <person name="Umen J.G."/>
            <person name="Toyoda A."/>
            <person name="Nozaki H."/>
        </authorList>
    </citation>
    <scope>NUCLEOTIDE SEQUENCE</scope>
    <source>
        <strain evidence="2">NIES-3786</strain>
    </source>
</reference>
<feature type="compositionally biased region" description="Polar residues" evidence="1">
    <location>
        <begin position="188"/>
        <end position="197"/>
    </location>
</feature>
<dbReference type="AlphaFoldDB" id="A0A8J4FLT5"/>
<gene>
    <name evidence="2" type="ORF">Vretifemale_8615</name>
</gene>
<feature type="compositionally biased region" description="Low complexity" evidence="1">
    <location>
        <begin position="166"/>
        <end position="179"/>
    </location>
</feature>
<feature type="region of interest" description="Disordered" evidence="1">
    <location>
        <begin position="369"/>
        <end position="439"/>
    </location>
</feature>
<feature type="compositionally biased region" description="Pro residues" evidence="1">
    <location>
        <begin position="300"/>
        <end position="314"/>
    </location>
</feature>
<evidence type="ECO:0000256" key="1">
    <source>
        <dbReference type="SAM" id="MobiDB-lite"/>
    </source>
</evidence>
<accession>A0A8J4FLT5</accession>
<sequence length="805" mass="82746">LMHKNTEPAVLAATIGVVPTQTQELEPHQRMAQVVPSLLYGYGYNSSRSTAGAQASSAPLCELSPQNMDNTHQPAACSGGITDDGVGAGTLTGAPSPDANPQHQSIRLAGAIAACDFGRISGDPCNSPFAGINAVITTPSSTLSAAVSSNSPHSAEYCDSEGPRYGGRSSTSRRTSTASGGAGFSRPGISTTPSTASAPLRPTARPLTRVSISPLVIPGGSPASSPRATPSSGSRLSSSGSVGLGTPTTTPAVSARDVRKASSCAVHGSSGVVAVAAHAQRGGAADRFTRPDHAGLLPTPLEPSPPPAGSPPSPICQLQHGFSMNIQQQQIQPQQPDALELRTSIPCRRNSSTMPVALIELGNRRVLQHPGERGKQQPSPSLQQLQPQQPSQQQQQRSLGFVDEMPPRLASSRRSYAGGGSTATSAVVRPGSSSKGESPHAYMNIAITENNLQDRTISPYADVEHPMGICLEAYETAQALGSPCGRLGSELEPFISDGASVVPPGSSGAAAYLSPQLPTKSSSPASAMPTPLPVAAAPLSTTLPVGTVAADRRQRLLATPARAAWGPAAMRNESLNHPDSEIGVGTTTAITTQGSLGELRPVAATVRIPTQRGPQQHAFASVPSSAARIPVQCRSGAEARASESDSIWPSRMPTPYAAVLSSPSLTAAAKYLASVGESNSARPMESQCVEPSSFCSATTFGGGGGGGGGGSTVVADSGLVHQSRLGLNHSTGMKTDLPATSSLICKLRIRGGGLTGAHNDSRAEREAGISPGGQGREEDDSVVGRLFRELQEVRRRAERKVYKMP</sequence>
<dbReference type="Proteomes" id="UP000747110">
    <property type="component" value="Unassembled WGS sequence"/>
</dbReference>
<feature type="non-terminal residue" evidence="2">
    <location>
        <position position="1"/>
    </location>
</feature>
<feature type="region of interest" description="Disordered" evidence="1">
    <location>
        <begin position="755"/>
        <end position="783"/>
    </location>
</feature>